<evidence type="ECO:0000313" key="2">
    <source>
        <dbReference type="Proteomes" id="UP000245207"/>
    </source>
</evidence>
<dbReference type="EMBL" id="PKPP01000766">
    <property type="protein sequence ID" value="PWA88925.1"/>
    <property type="molecule type" value="Genomic_DNA"/>
</dbReference>
<comment type="caution">
    <text evidence="1">The sequence shown here is derived from an EMBL/GenBank/DDBJ whole genome shotgun (WGS) entry which is preliminary data.</text>
</comment>
<sequence length="76" mass="8445">MQVNQPTIKACVADILPKQGVQVPESVTQSMDNALSLKDEFDLNELRKGLLKQYYASSDSPQVLLATYENRKGTSE</sequence>
<organism evidence="1 2">
    <name type="scientific">Artemisia annua</name>
    <name type="common">Sweet wormwood</name>
    <dbReference type="NCBI Taxonomy" id="35608"/>
    <lineage>
        <taxon>Eukaryota</taxon>
        <taxon>Viridiplantae</taxon>
        <taxon>Streptophyta</taxon>
        <taxon>Embryophyta</taxon>
        <taxon>Tracheophyta</taxon>
        <taxon>Spermatophyta</taxon>
        <taxon>Magnoliopsida</taxon>
        <taxon>eudicotyledons</taxon>
        <taxon>Gunneridae</taxon>
        <taxon>Pentapetalae</taxon>
        <taxon>asterids</taxon>
        <taxon>campanulids</taxon>
        <taxon>Asterales</taxon>
        <taxon>Asteraceae</taxon>
        <taxon>Asteroideae</taxon>
        <taxon>Anthemideae</taxon>
        <taxon>Artemisiinae</taxon>
        <taxon>Artemisia</taxon>
    </lineage>
</organism>
<accession>A0A2U1PT63</accession>
<gene>
    <name evidence="1" type="ORF">CTI12_AA116030</name>
</gene>
<protein>
    <submittedName>
        <fullName evidence="1">Chromatin assembly factor 1 subunit A</fullName>
    </submittedName>
</protein>
<keyword evidence="2" id="KW-1185">Reference proteome</keyword>
<name>A0A2U1PT63_ARTAN</name>
<dbReference type="Proteomes" id="UP000245207">
    <property type="component" value="Unassembled WGS sequence"/>
</dbReference>
<dbReference type="AlphaFoldDB" id="A0A2U1PT63"/>
<proteinExistence type="predicted"/>
<reference evidence="1 2" key="1">
    <citation type="journal article" date="2018" name="Mol. Plant">
        <title>The genome of Artemisia annua provides insight into the evolution of Asteraceae family and artemisinin biosynthesis.</title>
        <authorList>
            <person name="Shen Q."/>
            <person name="Zhang L."/>
            <person name="Liao Z."/>
            <person name="Wang S."/>
            <person name="Yan T."/>
            <person name="Shi P."/>
            <person name="Liu M."/>
            <person name="Fu X."/>
            <person name="Pan Q."/>
            <person name="Wang Y."/>
            <person name="Lv Z."/>
            <person name="Lu X."/>
            <person name="Zhang F."/>
            <person name="Jiang W."/>
            <person name="Ma Y."/>
            <person name="Chen M."/>
            <person name="Hao X."/>
            <person name="Li L."/>
            <person name="Tang Y."/>
            <person name="Lv G."/>
            <person name="Zhou Y."/>
            <person name="Sun X."/>
            <person name="Brodelius P.E."/>
            <person name="Rose J.K.C."/>
            <person name="Tang K."/>
        </authorList>
    </citation>
    <scope>NUCLEOTIDE SEQUENCE [LARGE SCALE GENOMIC DNA]</scope>
    <source>
        <strain evidence="2">cv. Huhao1</strain>
        <tissue evidence="1">Leaf</tissue>
    </source>
</reference>
<evidence type="ECO:0000313" key="1">
    <source>
        <dbReference type="EMBL" id="PWA88925.1"/>
    </source>
</evidence>